<protein>
    <submittedName>
        <fullName evidence="2">Metalloregulator ArsR/SmtB family transcription factor</fullName>
    </submittedName>
</protein>
<dbReference type="PROSITE" id="PS50987">
    <property type="entry name" value="HTH_ARSR_2"/>
    <property type="match status" value="1"/>
</dbReference>
<dbReference type="PANTHER" id="PTHR38600:SF2">
    <property type="entry name" value="SLL0088 PROTEIN"/>
    <property type="match status" value="1"/>
</dbReference>
<dbReference type="Gene3D" id="1.10.10.10">
    <property type="entry name" value="Winged helix-like DNA-binding domain superfamily/Winged helix DNA-binding domain"/>
    <property type="match status" value="1"/>
</dbReference>
<gene>
    <name evidence="2" type="ORF">RT717_04280</name>
</gene>
<dbReference type="InterPro" id="IPR036388">
    <property type="entry name" value="WH-like_DNA-bd_sf"/>
</dbReference>
<dbReference type="Proteomes" id="UP001302349">
    <property type="component" value="Chromosome"/>
</dbReference>
<proteinExistence type="predicted"/>
<dbReference type="SMART" id="SM00418">
    <property type="entry name" value="HTH_ARSR"/>
    <property type="match status" value="1"/>
</dbReference>
<keyword evidence="3" id="KW-1185">Reference proteome</keyword>
<dbReference type="InterPro" id="IPR001845">
    <property type="entry name" value="HTH_ArsR_DNA-bd_dom"/>
</dbReference>
<dbReference type="SUPFAM" id="SSF46785">
    <property type="entry name" value="Winged helix' DNA-binding domain"/>
    <property type="match status" value="1"/>
</dbReference>
<dbReference type="PRINTS" id="PR00778">
    <property type="entry name" value="HTHARSR"/>
</dbReference>
<evidence type="ECO:0000313" key="2">
    <source>
        <dbReference type="EMBL" id="WOK07843.1"/>
    </source>
</evidence>
<feature type="domain" description="HTH arsR-type" evidence="1">
    <location>
        <begin position="1"/>
        <end position="88"/>
    </location>
</feature>
<sequence>MQRDVFAAIADPTRREIITMLASQPLNLNTVADKFDISRPAVAKHLKLLKECGLIDIEKRGRESFCSARLDGLKEVTDWTAKMRAFWTQKLDALEMFLENGQNTKQDKNYE</sequence>
<dbReference type="Pfam" id="PF01022">
    <property type="entry name" value="HTH_5"/>
    <property type="match status" value="1"/>
</dbReference>
<organism evidence="2 3">
    <name type="scientific">Imperialibacter roseus</name>
    <dbReference type="NCBI Taxonomy" id="1324217"/>
    <lineage>
        <taxon>Bacteria</taxon>
        <taxon>Pseudomonadati</taxon>
        <taxon>Bacteroidota</taxon>
        <taxon>Cytophagia</taxon>
        <taxon>Cytophagales</taxon>
        <taxon>Flammeovirgaceae</taxon>
        <taxon>Imperialibacter</taxon>
    </lineage>
</organism>
<accession>A0ABZ0IS17</accession>
<evidence type="ECO:0000259" key="1">
    <source>
        <dbReference type="PROSITE" id="PS50987"/>
    </source>
</evidence>
<evidence type="ECO:0000313" key="3">
    <source>
        <dbReference type="Proteomes" id="UP001302349"/>
    </source>
</evidence>
<dbReference type="CDD" id="cd00090">
    <property type="entry name" value="HTH_ARSR"/>
    <property type="match status" value="1"/>
</dbReference>
<dbReference type="InterPro" id="IPR036390">
    <property type="entry name" value="WH_DNA-bd_sf"/>
</dbReference>
<dbReference type="EMBL" id="CP136051">
    <property type="protein sequence ID" value="WOK07843.1"/>
    <property type="molecule type" value="Genomic_DNA"/>
</dbReference>
<dbReference type="RefSeq" id="WP_317490492.1">
    <property type="nucleotide sequence ID" value="NZ_CP136051.1"/>
</dbReference>
<dbReference type="InterPro" id="IPR011991">
    <property type="entry name" value="ArsR-like_HTH"/>
</dbReference>
<reference evidence="2 3" key="1">
    <citation type="journal article" date="2023" name="Microbiol. Resour. Announc.">
        <title>Complete Genome Sequence of Imperialibacter roseus strain P4T.</title>
        <authorList>
            <person name="Tizabi D.R."/>
            <person name="Bachvaroff T."/>
            <person name="Hill R.T."/>
        </authorList>
    </citation>
    <scope>NUCLEOTIDE SEQUENCE [LARGE SCALE GENOMIC DNA]</scope>
    <source>
        <strain evidence="2 3">P4T</strain>
    </source>
</reference>
<dbReference type="NCBIfam" id="NF033788">
    <property type="entry name" value="HTH_metalloreg"/>
    <property type="match status" value="1"/>
</dbReference>
<dbReference type="PANTHER" id="PTHR38600">
    <property type="entry name" value="TRANSCRIPTIONAL REGULATORY PROTEIN"/>
    <property type="match status" value="1"/>
</dbReference>
<name>A0ABZ0IS17_9BACT</name>